<protein>
    <recommendedName>
        <fullName evidence="4">Amidase domain-containing protein</fullName>
    </recommendedName>
</protein>
<feature type="transmembrane region" description="Helical" evidence="1">
    <location>
        <begin position="35"/>
        <end position="58"/>
    </location>
</feature>
<dbReference type="InterPro" id="IPR036928">
    <property type="entry name" value="AS_sf"/>
</dbReference>
<keyword evidence="3" id="KW-1185">Reference proteome</keyword>
<evidence type="ECO:0008006" key="4">
    <source>
        <dbReference type="Google" id="ProtNLM"/>
    </source>
</evidence>
<dbReference type="STRING" id="69771.A0A1V6PFZ1"/>
<evidence type="ECO:0000256" key="1">
    <source>
        <dbReference type="SAM" id="Phobius"/>
    </source>
</evidence>
<accession>A0A1V6PFZ1</accession>
<keyword evidence="1" id="KW-0472">Membrane</keyword>
<dbReference type="SUPFAM" id="SSF75304">
    <property type="entry name" value="Amidase signature (AS) enzymes"/>
    <property type="match status" value="1"/>
</dbReference>
<keyword evidence="1" id="KW-1133">Transmembrane helix</keyword>
<dbReference type="OrthoDB" id="5423360at2759"/>
<organism evidence="2 3">
    <name type="scientific">Penicillium decumbens</name>
    <dbReference type="NCBI Taxonomy" id="69771"/>
    <lineage>
        <taxon>Eukaryota</taxon>
        <taxon>Fungi</taxon>
        <taxon>Dikarya</taxon>
        <taxon>Ascomycota</taxon>
        <taxon>Pezizomycotina</taxon>
        <taxon>Eurotiomycetes</taxon>
        <taxon>Eurotiomycetidae</taxon>
        <taxon>Eurotiales</taxon>
        <taxon>Aspergillaceae</taxon>
        <taxon>Penicillium</taxon>
    </lineage>
</organism>
<reference evidence="3" key="1">
    <citation type="journal article" date="2017" name="Nat. Microbiol.">
        <title>Global analysis of biosynthetic gene clusters reveals vast potential of secondary metabolite production in Penicillium species.</title>
        <authorList>
            <person name="Nielsen J.C."/>
            <person name="Grijseels S."/>
            <person name="Prigent S."/>
            <person name="Ji B."/>
            <person name="Dainat J."/>
            <person name="Nielsen K.F."/>
            <person name="Frisvad J.C."/>
            <person name="Workman M."/>
            <person name="Nielsen J."/>
        </authorList>
    </citation>
    <scope>NUCLEOTIDE SEQUENCE [LARGE SCALE GENOMIC DNA]</scope>
    <source>
        <strain evidence="3">IBT 11843</strain>
    </source>
</reference>
<comment type="caution">
    <text evidence="2">The sequence shown here is derived from an EMBL/GenBank/DDBJ whole genome shotgun (WGS) entry which is preliminary data.</text>
</comment>
<keyword evidence="1" id="KW-0812">Transmembrane</keyword>
<proteinExistence type="predicted"/>
<dbReference type="EMBL" id="MDYL01000007">
    <property type="protein sequence ID" value="OQD75416.1"/>
    <property type="molecule type" value="Genomic_DNA"/>
</dbReference>
<gene>
    <name evidence="2" type="ORF">PENDEC_c007G03836</name>
</gene>
<sequence length="326" mass="36380">MATIQRQIGSTFTARSTQEEMATRLQGAPHRVLELVLPLMTGLILPSAAILVALCVALEGCKDSMPTGRQPGQWVLIMFCHCATRDKSLSTDIFSKCEYRCWSTSRKFVVKLEKFLDTRREHVDISKHWEETHSGEAPSNIQDLLNTTYATLVSVYQYNSLALPFYADYAKKNGDRRLFINPGPLARWTWGQENGGDAAYDIALKNKTIFKDWWESDGFGVAHKETCSEGIYLYPYTIGETHAPTAPPIGFSDGRIGVMAGAPDFVVPVGEIPYNSTVSLKTEYMPVTMSFVASRGCDLMLVNLIRELEDAGILRPVKTGTRMYPD</sequence>
<name>A0A1V6PFZ1_PENDC</name>
<dbReference type="AlphaFoldDB" id="A0A1V6PFZ1"/>
<dbReference type="Proteomes" id="UP000191522">
    <property type="component" value="Unassembled WGS sequence"/>
</dbReference>
<evidence type="ECO:0000313" key="3">
    <source>
        <dbReference type="Proteomes" id="UP000191522"/>
    </source>
</evidence>
<evidence type="ECO:0000313" key="2">
    <source>
        <dbReference type="EMBL" id="OQD75416.1"/>
    </source>
</evidence>